<gene>
    <name evidence="2" type="ordered locus">SCATT_57910</name>
</gene>
<keyword evidence="3" id="KW-1185">Reference proteome</keyword>
<dbReference type="Proteomes" id="UP000007842">
    <property type="component" value="Chromosome"/>
</dbReference>
<dbReference type="HOGENOM" id="CLU_2847811_0_0_11"/>
<feature type="compositionally biased region" description="Basic residues" evidence="1">
    <location>
        <begin position="1"/>
        <end position="14"/>
    </location>
</feature>
<proteinExistence type="predicted"/>
<organism evidence="2 3">
    <name type="scientific">Streptantibioticus cattleyicolor (strain ATCC 35852 / DSM 46488 / JCM 4925 / NBRC 14057 / NRRL 8057)</name>
    <name type="common">Streptomyces cattleya</name>
    <dbReference type="NCBI Taxonomy" id="1003195"/>
    <lineage>
        <taxon>Bacteria</taxon>
        <taxon>Bacillati</taxon>
        <taxon>Actinomycetota</taxon>
        <taxon>Actinomycetes</taxon>
        <taxon>Kitasatosporales</taxon>
        <taxon>Streptomycetaceae</taxon>
        <taxon>Streptantibioticus</taxon>
    </lineage>
</organism>
<dbReference type="KEGG" id="scy:SCATT_57910"/>
<dbReference type="EMBL" id="CP003219">
    <property type="protein sequence ID" value="AEW98162.1"/>
    <property type="molecule type" value="Genomic_DNA"/>
</dbReference>
<feature type="region of interest" description="Disordered" evidence="1">
    <location>
        <begin position="1"/>
        <end position="65"/>
    </location>
</feature>
<evidence type="ECO:0000256" key="1">
    <source>
        <dbReference type="SAM" id="MobiDB-lite"/>
    </source>
</evidence>
<evidence type="ECO:0000313" key="3">
    <source>
        <dbReference type="Proteomes" id="UP000007842"/>
    </source>
</evidence>
<reference evidence="3" key="1">
    <citation type="submission" date="2011-12" db="EMBL/GenBank/DDBJ databases">
        <title>Complete genome sequence of Streptomyces cattleya strain DSM 46488.</title>
        <authorList>
            <person name="Ou H.-Y."/>
            <person name="Li P."/>
            <person name="Zhao C."/>
            <person name="O'Hagan D."/>
            <person name="Deng Z."/>
        </authorList>
    </citation>
    <scope>NUCLEOTIDE SEQUENCE [LARGE SCALE GENOMIC DNA]</scope>
    <source>
        <strain evidence="3">ATCC 35852 / DSM 46488 / JCM 4925 / NBRC 14057 / NRRL 8057</strain>
    </source>
</reference>
<dbReference type="AlphaFoldDB" id="G8X1D5"/>
<evidence type="ECO:0000313" key="2">
    <source>
        <dbReference type="EMBL" id="AEW98162.1"/>
    </source>
</evidence>
<name>G8X1D5_STREN</name>
<sequence>MHHPPAGPARRHRDTRAPPPHRPGCAGTGPRAPARMRTGRAPGPGDRDAPRPRKNRGVVRRPCRP</sequence>
<accession>G8X1D5</accession>
<protein>
    <submittedName>
        <fullName evidence="2">Uncharacterized protein</fullName>
    </submittedName>
</protein>
<feature type="compositionally biased region" description="Basic residues" evidence="1">
    <location>
        <begin position="52"/>
        <end position="65"/>
    </location>
</feature>